<evidence type="ECO:0000256" key="1">
    <source>
        <dbReference type="ARBA" id="ARBA00004651"/>
    </source>
</evidence>
<keyword evidence="2" id="KW-1003">Cell membrane</keyword>
<sequence length="523" mass="56562">MVYTKKNPALFIIGIIMLAIWYTADSGMLTPYLEHLAAGKKYKYLSELTTIPMYFGIIAAAIGLWQWFGSHKEGHWDYYSSSIAGGMFILLIAMLVRWFVAPEIAVISMSMGKVGETGKYIHKLLGLNYVVLGIVAGIIIVNVFKIPDWAQNGVRLSRLGLKTGVILLGTLYSAAELKNLGGLSIIMIGFFVLGSVGMVLWMGARRNIPNSMAGVLSAGLGVCGVSATVASAPVVQAKSVEIAYTIGTILLWGVGCMFVFPIIGNMLGMSYVQFGAWAGTGILNSAQVAGAALAYQPDGIETLKVAEIFNITRVLILPIIVLWLAVWYVKREENAAQVNVGQVIFAKFPVFVLGFILLFALSTTGVFSPPVHYKGKYFDNTKVSAKKMLTDEQVAVLITNADKVQRKDRKAALARLIEERKVASIEDDATLRGLANARVMGKEAGKILKHAHKAVRHTAKKIKAFRQWITWLFAFGLVGLGMQITIGSMKQAGGQPAVIGGVVGLTKAVLSLIVVLMLVSETI</sequence>
<dbReference type="GO" id="GO:0005886">
    <property type="term" value="C:plasma membrane"/>
    <property type="evidence" value="ECO:0007669"/>
    <property type="project" value="UniProtKB-SubCell"/>
</dbReference>
<gene>
    <name evidence="7" type="ORF">MNBD_GAMMA24-740</name>
</gene>
<feature type="transmembrane region" description="Helical" evidence="6">
    <location>
        <begin position="7"/>
        <end position="24"/>
    </location>
</feature>
<keyword evidence="3 6" id="KW-0812">Transmembrane</keyword>
<feature type="transmembrane region" description="Helical" evidence="6">
    <location>
        <begin position="468"/>
        <end position="486"/>
    </location>
</feature>
<feature type="transmembrane region" description="Helical" evidence="6">
    <location>
        <begin position="44"/>
        <end position="66"/>
    </location>
</feature>
<evidence type="ECO:0000313" key="7">
    <source>
        <dbReference type="EMBL" id="VAX13493.1"/>
    </source>
</evidence>
<evidence type="ECO:0000256" key="6">
    <source>
        <dbReference type="SAM" id="Phobius"/>
    </source>
</evidence>
<name>A0A3B1BMQ8_9ZZZZ</name>
<evidence type="ECO:0000256" key="4">
    <source>
        <dbReference type="ARBA" id="ARBA00022989"/>
    </source>
</evidence>
<dbReference type="PANTHER" id="PTHR30106:SF1">
    <property type="entry name" value="UPF0324 MEMBRANE PROTEIN FN0533"/>
    <property type="match status" value="1"/>
</dbReference>
<reference evidence="7" key="1">
    <citation type="submission" date="2018-06" db="EMBL/GenBank/DDBJ databases">
        <authorList>
            <person name="Zhirakovskaya E."/>
        </authorList>
    </citation>
    <scope>NUCLEOTIDE SEQUENCE</scope>
</reference>
<accession>A0A3B1BMQ8</accession>
<dbReference type="AlphaFoldDB" id="A0A3B1BMQ8"/>
<proteinExistence type="predicted"/>
<dbReference type="EMBL" id="UOFZ01000119">
    <property type="protein sequence ID" value="VAX13493.1"/>
    <property type="molecule type" value="Genomic_DNA"/>
</dbReference>
<dbReference type="Pfam" id="PF03601">
    <property type="entry name" value="Cons_hypoth698"/>
    <property type="match status" value="1"/>
</dbReference>
<protein>
    <recommendedName>
        <fullName evidence="8">Sulfate exporter family transporter</fullName>
    </recommendedName>
</protein>
<evidence type="ECO:0008006" key="8">
    <source>
        <dbReference type="Google" id="ProtNLM"/>
    </source>
</evidence>
<feature type="transmembrane region" description="Helical" evidence="6">
    <location>
        <begin position="242"/>
        <end position="263"/>
    </location>
</feature>
<evidence type="ECO:0000256" key="2">
    <source>
        <dbReference type="ARBA" id="ARBA00022475"/>
    </source>
</evidence>
<feature type="transmembrane region" description="Helical" evidence="6">
    <location>
        <begin position="213"/>
        <end position="236"/>
    </location>
</feature>
<feature type="transmembrane region" description="Helical" evidence="6">
    <location>
        <begin position="181"/>
        <end position="201"/>
    </location>
</feature>
<keyword evidence="4 6" id="KW-1133">Transmembrane helix</keyword>
<keyword evidence="5 6" id="KW-0472">Membrane</keyword>
<organism evidence="7">
    <name type="scientific">hydrothermal vent metagenome</name>
    <dbReference type="NCBI Taxonomy" id="652676"/>
    <lineage>
        <taxon>unclassified sequences</taxon>
        <taxon>metagenomes</taxon>
        <taxon>ecological metagenomes</taxon>
    </lineage>
</organism>
<evidence type="ECO:0000256" key="5">
    <source>
        <dbReference type="ARBA" id="ARBA00023136"/>
    </source>
</evidence>
<feature type="transmembrane region" description="Helical" evidence="6">
    <location>
        <begin position="498"/>
        <end position="519"/>
    </location>
</feature>
<feature type="transmembrane region" description="Helical" evidence="6">
    <location>
        <begin position="78"/>
        <end position="100"/>
    </location>
</feature>
<dbReference type="PANTHER" id="PTHR30106">
    <property type="entry name" value="INNER MEMBRANE PROTEIN YEIH-RELATED"/>
    <property type="match status" value="1"/>
</dbReference>
<feature type="transmembrane region" description="Helical" evidence="6">
    <location>
        <begin position="348"/>
        <end position="367"/>
    </location>
</feature>
<comment type="subcellular location">
    <subcellularLocation>
        <location evidence="1">Cell membrane</location>
        <topology evidence="1">Multi-pass membrane protein</topology>
    </subcellularLocation>
</comment>
<feature type="transmembrane region" description="Helical" evidence="6">
    <location>
        <begin position="308"/>
        <end position="328"/>
    </location>
</feature>
<feature type="transmembrane region" description="Helical" evidence="6">
    <location>
        <begin position="120"/>
        <end position="144"/>
    </location>
</feature>
<dbReference type="InterPro" id="IPR018383">
    <property type="entry name" value="UPF0324_pro"/>
</dbReference>
<evidence type="ECO:0000256" key="3">
    <source>
        <dbReference type="ARBA" id="ARBA00022692"/>
    </source>
</evidence>